<dbReference type="EMBL" id="BORP01000001">
    <property type="protein sequence ID" value="GIO25585.1"/>
    <property type="molecule type" value="Genomic_DNA"/>
</dbReference>
<dbReference type="AlphaFoldDB" id="A0A920C4G1"/>
<keyword evidence="2" id="KW-1003">Cell membrane</keyword>
<evidence type="ECO:0000256" key="1">
    <source>
        <dbReference type="ARBA" id="ARBA00004162"/>
    </source>
</evidence>
<comment type="caution">
    <text evidence="7">The sequence shown here is derived from an EMBL/GenBank/DDBJ whole genome shotgun (WGS) entry which is preliminary data.</text>
</comment>
<proteinExistence type="predicted"/>
<feature type="transmembrane region" description="Helical" evidence="6">
    <location>
        <begin position="679"/>
        <end position="701"/>
    </location>
</feature>
<evidence type="ECO:0000256" key="6">
    <source>
        <dbReference type="SAM" id="Phobius"/>
    </source>
</evidence>
<name>A0A920C4G1_9BACI</name>
<dbReference type="PANTHER" id="PTHR39083">
    <property type="entry name" value="CYCLIC DI-GMP-BINDING PROTEIN"/>
    <property type="match status" value="1"/>
</dbReference>
<evidence type="ECO:0000256" key="3">
    <source>
        <dbReference type="ARBA" id="ARBA00022692"/>
    </source>
</evidence>
<comment type="subcellular location">
    <subcellularLocation>
        <location evidence="1">Cell membrane</location>
        <topology evidence="1">Single-pass membrane protein</topology>
    </subcellularLocation>
</comment>
<dbReference type="PANTHER" id="PTHR39083:SF1">
    <property type="entry name" value="CYCLIC DI-GMP-BINDING PROTEIN"/>
    <property type="match status" value="1"/>
</dbReference>
<evidence type="ECO:0000256" key="4">
    <source>
        <dbReference type="ARBA" id="ARBA00022989"/>
    </source>
</evidence>
<sequence length="715" mass="81551">MKKRRLSILSIIILFFFINALPLEVFAEKVVEINDKNIQIVRQEVTEQSLTNEPIELYGPYAEAQFYYELHSNVTAKDQYLQLEVAKSELLIDPSSITIKVDEEPIYSTTLAGESTNIIKVPLVGAALLEGSHTITVSFDGFVKEGICVPQYTTGNWMSIQPNSYLHIDALPNNSEDMALYDYPRFYIGSLENQVSVITPQNPSMETLQSAYIIANFLSNQSIENTVTVVQEQEVKKMLGNSIVVGGTEEFKTSWVKQLIQDEIANVKEDSLYLSQIQLKQNNQAARALVVLAKKPENILHNTDLLTSSQYYEQFSGDVIQVSELPKPIEGDANEQEITFKEIGMPNIQLDSQHTKTETYYYSLPMETGAIQNPTMELKFKRSATIHSNKETLKDKEEVALAEIELIVNINDVPYPVDVRSLEEDENGNIKALIPIDPATLKDKPLMTLQIETSGLRMDQSCVALDQNRWIQLFNDSKLIFPTSGNGEKSDMYFNNFPYPFSNKAEELTIVLPEQGISSKDMLSLFNVLTTNNRLPEIKLKQTSEIKEEDLKNGNIIFIGSLAEHDLLIAMKDDLLVNYKENVPQLSAHGFLQTEVNYYGFMQSNPWNQSYSMLVLDNLNDSNQYYTRDFLSYLQYSENNSSIAVQTGPDQFFTNTQQLEKTNLDSMEEKKENSDKRNILYWSIGFGVLIIAMFLLIIYYMKRRKKFHPDNKLKR</sequence>
<dbReference type="RefSeq" id="WP_212919125.1">
    <property type="nucleotide sequence ID" value="NZ_BORP01000001.1"/>
</dbReference>
<protein>
    <recommendedName>
        <fullName evidence="9">Cellulose biosynthesis cyclic di-GMP-binding regulatory protein BcsB</fullName>
    </recommendedName>
</protein>
<organism evidence="7 8">
    <name type="scientific">Ornithinibacillus bavariensis</name>
    <dbReference type="NCBI Taxonomy" id="545502"/>
    <lineage>
        <taxon>Bacteria</taxon>
        <taxon>Bacillati</taxon>
        <taxon>Bacillota</taxon>
        <taxon>Bacilli</taxon>
        <taxon>Bacillales</taxon>
        <taxon>Bacillaceae</taxon>
        <taxon>Ornithinibacillus</taxon>
    </lineage>
</organism>
<evidence type="ECO:0000313" key="8">
    <source>
        <dbReference type="Proteomes" id="UP000676917"/>
    </source>
</evidence>
<reference evidence="7" key="1">
    <citation type="submission" date="2021-03" db="EMBL/GenBank/DDBJ databases">
        <title>Antimicrobial resistance genes in bacteria isolated from Japanese honey, and their potential for conferring macrolide and lincosamide resistance in the American foulbrood pathogen Paenibacillus larvae.</title>
        <authorList>
            <person name="Okamoto M."/>
            <person name="Kumagai M."/>
            <person name="Kanamori H."/>
            <person name="Takamatsu D."/>
        </authorList>
    </citation>
    <scope>NUCLEOTIDE SEQUENCE</scope>
    <source>
        <strain evidence="7">J43TS3</strain>
    </source>
</reference>
<evidence type="ECO:0000313" key="7">
    <source>
        <dbReference type="EMBL" id="GIO25585.1"/>
    </source>
</evidence>
<evidence type="ECO:0000256" key="2">
    <source>
        <dbReference type="ARBA" id="ARBA00022475"/>
    </source>
</evidence>
<keyword evidence="5 6" id="KW-0472">Membrane</keyword>
<keyword evidence="8" id="KW-1185">Reference proteome</keyword>
<dbReference type="Pfam" id="PF03170">
    <property type="entry name" value="BcsB"/>
    <property type="match status" value="1"/>
</dbReference>
<dbReference type="GO" id="GO:0005886">
    <property type="term" value="C:plasma membrane"/>
    <property type="evidence" value="ECO:0007669"/>
    <property type="project" value="UniProtKB-SubCell"/>
</dbReference>
<dbReference type="Proteomes" id="UP000676917">
    <property type="component" value="Unassembled WGS sequence"/>
</dbReference>
<dbReference type="InterPro" id="IPR018513">
    <property type="entry name" value="Cell_synthase_bac"/>
</dbReference>
<gene>
    <name evidence="7" type="primary">ydaN</name>
    <name evidence="7" type="ORF">J43TS3_01960</name>
</gene>
<accession>A0A920C4G1</accession>
<evidence type="ECO:0000256" key="5">
    <source>
        <dbReference type="ARBA" id="ARBA00023136"/>
    </source>
</evidence>
<dbReference type="GO" id="GO:0006011">
    <property type="term" value="P:UDP-alpha-D-glucose metabolic process"/>
    <property type="evidence" value="ECO:0007669"/>
    <property type="project" value="InterPro"/>
</dbReference>
<keyword evidence="4 6" id="KW-1133">Transmembrane helix</keyword>
<evidence type="ECO:0008006" key="9">
    <source>
        <dbReference type="Google" id="ProtNLM"/>
    </source>
</evidence>
<keyword evidence="3 6" id="KW-0812">Transmembrane</keyword>
<dbReference type="Gene3D" id="2.60.120.260">
    <property type="entry name" value="Galactose-binding domain-like"/>
    <property type="match status" value="2"/>
</dbReference>